<dbReference type="GO" id="GO:0016757">
    <property type="term" value="F:glycosyltransferase activity"/>
    <property type="evidence" value="ECO:0007669"/>
    <property type="project" value="InterPro"/>
</dbReference>
<dbReference type="eggNOG" id="COG0438">
    <property type="taxonomic scope" value="Bacteria"/>
</dbReference>
<reference evidence="4" key="1">
    <citation type="submission" date="2010-10" db="EMBL/GenBank/DDBJ databases">
        <title>The complete genome of Halanaerobium praevalens DSM 2228.</title>
        <authorList>
            <consortium name="US DOE Joint Genome Institute (JGI-PGF)"/>
            <person name="Lucas S."/>
            <person name="Copeland A."/>
            <person name="Lapidus A."/>
            <person name="Glavina del Rio T."/>
            <person name="Dalin E."/>
            <person name="Tice H."/>
            <person name="Bruce D."/>
            <person name="Goodwin L."/>
            <person name="Pitluck S."/>
            <person name="Kyrpides N."/>
            <person name="Mavromatis K."/>
            <person name="Ivanova N."/>
            <person name="Ovchinnikova G."/>
            <person name="Chertkov O."/>
            <person name="Detter J.C."/>
            <person name="Han C."/>
            <person name="Larimer F."/>
            <person name="Land M."/>
            <person name="Hauser L."/>
            <person name="Markowitz V."/>
            <person name="Cheng J.-F."/>
            <person name="Hugenholtz P."/>
            <person name="Woyke T."/>
            <person name="Wu D."/>
            <person name="Tindall B."/>
            <person name="Pomrenke H.G."/>
            <person name="Brambilla E."/>
            <person name="Klenk H.-P."/>
            <person name="Eisen J.A."/>
        </authorList>
    </citation>
    <scope>NUCLEOTIDE SEQUENCE [LARGE SCALE GENOMIC DNA]</scope>
    <source>
        <strain evidence="4">ATCC 33744 / DSM 2228 / GSL</strain>
    </source>
</reference>
<dbReference type="InterPro" id="IPR001296">
    <property type="entry name" value="Glyco_trans_1"/>
</dbReference>
<dbReference type="KEGG" id="hpk:Hprae_0340"/>
<proteinExistence type="predicted"/>
<sequence length="369" mass="41868">MKVLQINKLYYPFTGGVEQVAYDISNELGKRVDMNVLVANDKFKKSRELINGANVTRSASIGRYFSMPVAPKFPLELKKINADIFHYHLPFPLGVVSDLMVNPNGKKIVTWHSDIVKQKNILKFYKPFLNKFLNKVDKIVTTSPNMIENSPFLQEYKNKCKVIPLGINPQDFELTNYIKGKKEEIKKTYKEPIIFFVGRLVYYKGIEVLIRAMENIDAQLLIGGTGPLEDELKNLVNSLDLNDNIEFLGFVKDKDLAAYYHASDFFVLPSVASSEAFGIVQLEAQACGKPVISTNLLTGVPYANKDQETGIVVEPNSIEELHKAIQRLLNDDSLRSNLGENAKKRVNEKFTIKKMGEAYFDLYNELLNQ</sequence>
<gene>
    <name evidence="3" type="ordered locus">Hprae_0340</name>
</gene>
<dbReference type="OrthoDB" id="9806653at2"/>
<reference evidence="3 4" key="2">
    <citation type="journal article" date="2011" name="Stand. Genomic Sci.">
        <title>Complete genome sequence of the extremely halophilic Halanaerobium praevalens type strain (GSL).</title>
        <authorList>
            <person name="Ivanova N."/>
            <person name="Sikorski J."/>
            <person name="Chertkov O."/>
            <person name="Nolan M."/>
            <person name="Lucas S."/>
            <person name="Hammon N."/>
            <person name="Deshpande S."/>
            <person name="Cheng J.F."/>
            <person name="Tapia R."/>
            <person name="Han C."/>
            <person name="Goodwin L."/>
            <person name="Pitluck S."/>
            <person name="Huntemann M."/>
            <person name="Liolios K."/>
            <person name="Pagani I."/>
            <person name="Mavromatis K."/>
            <person name="Ovchinikova G."/>
            <person name="Pati A."/>
            <person name="Chen A."/>
            <person name="Palaniappan K."/>
            <person name="Land M."/>
            <person name="Hauser L."/>
            <person name="Brambilla E.M."/>
            <person name="Kannan K.P."/>
            <person name="Rohde M."/>
            <person name="Tindall B.J."/>
            <person name="Goker M."/>
            <person name="Detter J.C."/>
            <person name="Woyke T."/>
            <person name="Bristow J."/>
            <person name="Eisen J.A."/>
            <person name="Markowitz V."/>
            <person name="Hugenholtz P."/>
            <person name="Kyrpides N.C."/>
            <person name="Klenk H.P."/>
            <person name="Lapidus A."/>
        </authorList>
    </citation>
    <scope>NUCLEOTIDE SEQUENCE [LARGE SCALE GENOMIC DNA]</scope>
    <source>
        <strain evidence="4">ATCC 33744 / DSM 2228 / GSL</strain>
    </source>
</reference>
<dbReference type="STRING" id="572479.Hprae_0340"/>
<keyword evidence="4" id="KW-1185">Reference proteome</keyword>
<dbReference type="RefSeq" id="WP_014552529.1">
    <property type="nucleotide sequence ID" value="NC_017455.1"/>
</dbReference>
<dbReference type="SUPFAM" id="SSF53756">
    <property type="entry name" value="UDP-Glycosyltransferase/glycogen phosphorylase"/>
    <property type="match status" value="1"/>
</dbReference>
<keyword evidence="3" id="KW-0808">Transferase</keyword>
<dbReference type="HOGENOM" id="CLU_009583_2_1_9"/>
<name>E3DNF8_HALPG</name>
<dbReference type="PANTHER" id="PTHR12526">
    <property type="entry name" value="GLYCOSYLTRANSFERASE"/>
    <property type="match status" value="1"/>
</dbReference>
<dbReference type="EMBL" id="CP002175">
    <property type="protein sequence ID" value="ADO76496.1"/>
    <property type="molecule type" value="Genomic_DNA"/>
</dbReference>
<protein>
    <submittedName>
        <fullName evidence="3">Glycosyl transferase group 1</fullName>
    </submittedName>
</protein>
<dbReference type="CAZy" id="GT4">
    <property type="family name" value="Glycosyltransferase Family 4"/>
</dbReference>
<dbReference type="PANTHER" id="PTHR12526:SF627">
    <property type="entry name" value="D-RHAMNOSYLTRANSFERASE WBPZ"/>
    <property type="match status" value="1"/>
</dbReference>
<dbReference type="Gene3D" id="3.40.50.2000">
    <property type="entry name" value="Glycogen Phosphorylase B"/>
    <property type="match status" value="2"/>
</dbReference>
<dbReference type="PATRIC" id="fig|572479.3.peg.345"/>
<dbReference type="Pfam" id="PF00534">
    <property type="entry name" value="Glycos_transf_1"/>
    <property type="match status" value="1"/>
</dbReference>
<evidence type="ECO:0000313" key="3">
    <source>
        <dbReference type="EMBL" id="ADO76496.1"/>
    </source>
</evidence>
<organism evidence="3 4">
    <name type="scientific">Halanaerobium praevalens (strain ATCC 33744 / DSM 2228 / GSL)</name>
    <dbReference type="NCBI Taxonomy" id="572479"/>
    <lineage>
        <taxon>Bacteria</taxon>
        <taxon>Bacillati</taxon>
        <taxon>Bacillota</taxon>
        <taxon>Clostridia</taxon>
        <taxon>Halanaerobiales</taxon>
        <taxon>Halanaerobiaceae</taxon>
        <taxon>Halanaerobium</taxon>
    </lineage>
</organism>
<dbReference type="Proteomes" id="UP000006866">
    <property type="component" value="Chromosome"/>
</dbReference>
<dbReference type="InterPro" id="IPR028098">
    <property type="entry name" value="Glyco_trans_4-like_N"/>
</dbReference>
<evidence type="ECO:0000259" key="1">
    <source>
        <dbReference type="Pfam" id="PF00534"/>
    </source>
</evidence>
<dbReference type="Pfam" id="PF13439">
    <property type="entry name" value="Glyco_transf_4"/>
    <property type="match status" value="1"/>
</dbReference>
<accession>E3DNF8</accession>
<evidence type="ECO:0000259" key="2">
    <source>
        <dbReference type="Pfam" id="PF13439"/>
    </source>
</evidence>
<evidence type="ECO:0000313" key="4">
    <source>
        <dbReference type="Proteomes" id="UP000006866"/>
    </source>
</evidence>
<dbReference type="AlphaFoldDB" id="E3DNF8"/>
<feature type="domain" description="Glycosyl transferase family 1" evidence="1">
    <location>
        <begin position="182"/>
        <end position="345"/>
    </location>
</feature>
<feature type="domain" description="Glycosyltransferase subfamily 4-like N-terminal" evidence="2">
    <location>
        <begin position="15"/>
        <end position="170"/>
    </location>
</feature>